<dbReference type="FunFam" id="3.40.30.10:FF:000014">
    <property type="entry name" value="Tau class glutathione S-transferase"/>
    <property type="match status" value="1"/>
</dbReference>
<dbReference type="Pfam" id="PF00043">
    <property type="entry name" value="GST_C"/>
    <property type="match status" value="1"/>
</dbReference>
<evidence type="ECO:0000313" key="7">
    <source>
        <dbReference type="EMBL" id="OVA02243.1"/>
    </source>
</evidence>
<dbReference type="GO" id="GO:0005737">
    <property type="term" value="C:cytoplasm"/>
    <property type="evidence" value="ECO:0007669"/>
    <property type="project" value="TreeGrafter"/>
</dbReference>
<evidence type="ECO:0000256" key="3">
    <source>
        <dbReference type="ARBA" id="ARBA00047960"/>
    </source>
</evidence>
<sequence length="220" mass="25851">MEEVKLFGTWRSPFSFRVIWALKLKGIKYEHVEEDLTNKSDLLLHYNPVYKKIPVLVHNGKPISESMVILEYMEEMWPDKYPLLPKDPYERSVARFWAKFAENLGPIIWTFFRNTGEHEKAKKELLEMMRSIEEHGLGENKFFGGDNIGFADLALGRLAHWLEAMEEIAGVKLVEAHTFPCLHAWIKRFKEVPVIKDNLPNFDELLVYYKHRKEMAIASQ</sequence>
<dbReference type="SUPFAM" id="SSF52833">
    <property type="entry name" value="Thioredoxin-like"/>
    <property type="match status" value="1"/>
</dbReference>
<evidence type="ECO:0000313" key="8">
    <source>
        <dbReference type="Proteomes" id="UP000195402"/>
    </source>
</evidence>
<evidence type="ECO:0000256" key="4">
    <source>
        <dbReference type="RuleBase" id="RU003494"/>
    </source>
</evidence>
<comment type="catalytic activity">
    <reaction evidence="3">
        <text>RX + glutathione = an S-substituted glutathione + a halide anion + H(+)</text>
        <dbReference type="Rhea" id="RHEA:16437"/>
        <dbReference type="ChEBI" id="CHEBI:15378"/>
        <dbReference type="ChEBI" id="CHEBI:16042"/>
        <dbReference type="ChEBI" id="CHEBI:17792"/>
        <dbReference type="ChEBI" id="CHEBI:57925"/>
        <dbReference type="ChEBI" id="CHEBI:90779"/>
        <dbReference type="EC" id="2.5.1.18"/>
    </reaction>
</comment>
<dbReference type="GO" id="GO:0006749">
    <property type="term" value="P:glutathione metabolic process"/>
    <property type="evidence" value="ECO:0007669"/>
    <property type="project" value="InterPro"/>
</dbReference>
<dbReference type="EMBL" id="MVGT01003956">
    <property type="protein sequence ID" value="OVA02243.1"/>
    <property type="molecule type" value="Genomic_DNA"/>
</dbReference>
<dbReference type="InterPro" id="IPR004045">
    <property type="entry name" value="Glutathione_S-Trfase_N"/>
</dbReference>
<accession>A0A200PVJ7</accession>
<dbReference type="OMA" id="HCIRVVL"/>
<keyword evidence="2 7" id="KW-0808">Transferase</keyword>
<dbReference type="InterPro" id="IPR036249">
    <property type="entry name" value="Thioredoxin-like_sf"/>
</dbReference>
<comment type="caution">
    <text evidence="7">The sequence shown here is derived from an EMBL/GenBank/DDBJ whole genome shotgun (WGS) entry which is preliminary data.</text>
</comment>
<evidence type="ECO:0000259" key="5">
    <source>
        <dbReference type="PROSITE" id="PS50404"/>
    </source>
</evidence>
<dbReference type="InterPro" id="IPR045073">
    <property type="entry name" value="Omega/Tau-like"/>
</dbReference>
<dbReference type="OrthoDB" id="4951845at2759"/>
<dbReference type="STRING" id="56857.A0A200PVJ7"/>
<dbReference type="PANTHER" id="PTHR11260:SF774">
    <property type="entry name" value="GLUTATHIONE TRANSFERASE"/>
    <property type="match status" value="1"/>
</dbReference>
<protein>
    <recommendedName>
        <fullName evidence="1">glutathione transferase</fullName>
        <ecNumber evidence="1">2.5.1.18</ecNumber>
    </recommendedName>
</protein>
<dbReference type="Pfam" id="PF02798">
    <property type="entry name" value="GST_N"/>
    <property type="match status" value="1"/>
</dbReference>
<evidence type="ECO:0000256" key="2">
    <source>
        <dbReference type="ARBA" id="ARBA00022679"/>
    </source>
</evidence>
<keyword evidence="8" id="KW-1185">Reference proteome</keyword>
<feature type="domain" description="GST C-terminal" evidence="6">
    <location>
        <begin position="87"/>
        <end position="217"/>
    </location>
</feature>
<name>A0A200PVJ7_MACCD</name>
<dbReference type="InterPro" id="IPR045074">
    <property type="entry name" value="GST_C_Tau"/>
</dbReference>
<dbReference type="EC" id="2.5.1.18" evidence="1"/>
<comment type="similarity">
    <text evidence="4">Belongs to the GST superfamily.</text>
</comment>
<dbReference type="PROSITE" id="PS50404">
    <property type="entry name" value="GST_NTER"/>
    <property type="match status" value="1"/>
</dbReference>
<dbReference type="FunCoup" id="A0A200PVJ7">
    <property type="interactions" value="489"/>
</dbReference>
<evidence type="ECO:0000259" key="6">
    <source>
        <dbReference type="PROSITE" id="PS50405"/>
    </source>
</evidence>
<dbReference type="InterPro" id="IPR004046">
    <property type="entry name" value="GST_C"/>
</dbReference>
<dbReference type="InterPro" id="IPR036282">
    <property type="entry name" value="Glutathione-S-Trfase_C_sf"/>
</dbReference>
<dbReference type="Gene3D" id="1.20.1050.10">
    <property type="match status" value="1"/>
</dbReference>
<dbReference type="SFLD" id="SFLDS00019">
    <property type="entry name" value="Glutathione_Transferase_(cytos"/>
    <property type="match status" value="1"/>
</dbReference>
<evidence type="ECO:0000256" key="1">
    <source>
        <dbReference type="ARBA" id="ARBA00012452"/>
    </source>
</evidence>
<dbReference type="GO" id="GO:0004364">
    <property type="term" value="F:glutathione transferase activity"/>
    <property type="evidence" value="ECO:0007669"/>
    <property type="project" value="UniProtKB-EC"/>
</dbReference>
<dbReference type="InterPro" id="IPR010987">
    <property type="entry name" value="Glutathione-S-Trfase_C-like"/>
</dbReference>
<gene>
    <name evidence="7" type="ORF">BVC80_9099g31</name>
</gene>
<proteinExistence type="inferred from homology"/>
<dbReference type="InterPro" id="IPR040079">
    <property type="entry name" value="Glutathione_S-Trfase"/>
</dbReference>
<dbReference type="SFLD" id="SFLDG00358">
    <property type="entry name" value="Main_(cytGST)"/>
    <property type="match status" value="1"/>
</dbReference>
<reference evidence="7 8" key="1">
    <citation type="journal article" date="2017" name="Mol. Plant">
        <title>The Genome of Medicinal Plant Macleaya cordata Provides New Insights into Benzylisoquinoline Alkaloids Metabolism.</title>
        <authorList>
            <person name="Liu X."/>
            <person name="Liu Y."/>
            <person name="Huang P."/>
            <person name="Ma Y."/>
            <person name="Qing Z."/>
            <person name="Tang Q."/>
            <person name="Cao H."/>
            <person name="Cheng P."/>
            <person name="Zheng Y."/>
            <person name="Yuan Z."/>
            <person name="Zhou Y."/>
            <person name="Liu J."/>
            <person name="Tang Z."/>
            <person name="Zhuo Y."/>
            <person name="Zhang Y."/>
            <person name="Yu L."/>
            <person name="Huang J."/>
            <person name="Yang P."/>
            <person name="Peng Q."/>
            <person name="Zhang J."/>
            <person name="Jiang W."/>
            <person name="Zhang Z."/>
            <person name="Lin K."/>
            <person name="Ro D.K."/>
            <person name="Chen X."/>
            <person name="Xiong X."/>
            <person name="Shang Y."/>
            <person name="Huang S."/>
            <person name="Zeng J."/>
        </authorList>
    </citation>
    <scope>NUCLEOTIDE SEQUENCE [LARGE SCALE GENOMIC DNA]</scope>
    <source>
        <strain evidence="8">cv. BLH2017</strain>
        <tissue evidence="7">Root</tissue>
    </source>
</reference>
<dbReference type="CDD" id="cd03058">
    <property type="entry name" value="GST_N_Tau"/>
    <property type="match status" value="1"/>
</dbReference>
<dbReference type="CDD" id="cd03185">
    <property type="entry name" value="GST_C_Tau"/>
    <property type="match status" value="1"/>
</dbReference>
<dbReference type="SUPFAM" id="SSF47616">
    <property type="entry name" value="GST C-terminal domain-like"/>
    <property type="match status" value="1"/>
</dbReference>
<dbReference type="AlphaFoldDB" id="A0A200PVJ7"/>
<dbReference type="PANTHER" id="PTHR11260">
    <property type="entry name" value="GLUTATHIONE S-TRANSFERASE, GST, SUPERFAMILY, GST DOMAIN CONTAINING"/>
    <property type="match status" value="1"/>
</dbReference>
<dbReference type="PROSITE" id="PS50405">
    <property type="entry name" value="GST_CTER"/>
    <property type="match status" value="1"/>
</dbReference>
<dbReference type="Proteomes" id="UP000195402">
    <property type="component" value="Unassembled WGS sequence"/>
</dbReference>
<feature type="domain" description="GST N-terminal" evidence="5">
    <location>
        <begin position="2"/>
        <end position="81"/>
    </location>
</feature>
<organism evidence="7 8">
    <name type="scientific">Macleaya cordata</name>
    <name type="common">Five-seeded plume-poppy</name>
    <name type="synonym">Bocconia cordata</name>
    <dbReference type="NCBI Taxonomy" id="56857"/>
    <lineage>
        <taxon>Eukaryota</taxon>
        <taxon>Viridiplantae</taxon>
        <taxon>Streptophyta</taxon>
        <taxon>Embryophyta</taxon>
        <taxon>Tracheophyta</taxon>
        <taxon>Spermatophyta</taxon>
        <taxon>Magnoliopsida</taxon>
        <taxon>Ranunculales</taxon>
        <taxon>Papaveraceae</taxon>
        <taxon>Papaveroideae</taxon>
        <taxon>Macleaya</taxon>
    </lineage>
</organism>
<dbReference type="SFLD" id="SFLDG01152">
    <property type="entry name" value="Main.3:_Omega-_and_Tau-like"/>
    <property type="match status" value="1"/>
</dbReference>
<dbReference type="InParanoid" id="A0A200PVJ7"/>
<dbReference type="Gene3D" id="3.40.30.10">
    <property type="entry name" value="Glutaredoxin"/>
    <property type="match status" value="1"/>
</dbReference>
<dbReference type="FunFam" id="1.20.1050.10:FF:000012">
    <property type="entry name" value="Tau class glutathione S-transferase"/>
    <property type="match status" value="1"/>
</dbReference>